<evidence type="ECO:0000256" key="6">
    <source>
        <dbReference type="SAM" id="MobiDB-lite"/>
    </source>
</evidence>
<dbReference type="PANTHER" id="PTHR33048:SF47">
    <property type="entry name" value="INTEGRAL MEMBRANE PROTEIN-RELATED"/>
    <property type="match status" value="1"/>
</dbReference>
<evidence type="ECO:0000256" key="2">
    <source>
        <dbReference type="ARBA" id="ARBA00022692"/>
    </source>
</evidence>
<keyword evidence="3 7" id="KW-1133">Transmembrane helix</keyword>
<sequence>MEADVQASGVVGLPADNRAGVVVAVVSTLVPLTGLVVAMRFYSRQHLDNRIGLDDWVVLAALAFVVAKGITVCLMAQGFYFAIILYYSGLGSIKVALLLQYRRVFASKLRRAINLALIIIGPWSIGLVLISIFTCHPIQGYWEKYTKATCVPTFQWYIHSAGNILSDVVIFTLPIPALWSMRVSLGQRLLLIFMFSLGLFNCAISGIRIKYLPIVSSNPDVTYENLDAVSWSIAEVCLAIICACLPTLRPLYVRAARERFADCVRSSCRRRKRQYYREPARDLRTPEEAITAHIPPSFSYESKDVEKFTQSISLKPTVETYFDKSRSLPSRTQSQCDHCEHYGYELMESPQPERKMTRSPSRRSVSNAFQPPERRRPSVQSILDEIVVTQPPNAMIHEALGSNFPIRVAGGTQPPLVPRARYSSIDTIANEGLSAPRPRMKRIGSDDSVTSQVSDYTFRREYGAGRIPFGDFNKVDYQKVGGSASRSLPSREADRAPGELA</sequence>
<feature type="transmembrane region" description="Helical" evidence="7">
    <location>
        <begin position="20"/>
        <end position="41"/>
    </location>
</feature>
<dbReference type="InterPro" id="IPR049326">
    <property type="entry name" value="Rhodopsin_dom_fungi"/>
</dbReference>
<feature type="transmembrane region" description="Helical" evidence="7">
    <location>
        <begin position="154"/>
        <end position="177"/>
    </location>
</feature>
<feature type="transmembrane region" description="Helical" evidence="7">
    <location>
        <begin position="53"/>
        <end position="72"/>
    </location>
</feature>
<feature type="compositionally biased region" description="Polar residues" evidence="6">
    <location>
        <begin position="358"/>
        <end position="369"/>
    </location>
</feature>
<proteinExistence type="inferred from homology"/>
<gene>
    <name evidence="9" type="ORF">N8I77_000283</name>
</gene>
<organism evidence="9 10">
    <name type="scientific">Phomopsis amygdali</name>
    <name type="common">Fusicoccum amygdali</name>
    <dbReference type="NCBI Taxonomy" id="1214568"/>
    <lineage>
        <taxon>Eukaryota</taxon>
        <taxon>Fungi</taxon>
        <taxon>Dikarya</taxon>
        <taxon>Ascomycota</taxon>
        <taxon>Pezizomycotina</taxon>
        <taxon>Sordariomycetes</taxon>
        <taxon>Sordariomycetidae</taxon>
        <taxon>Diaporthales</taxon>
        <taxon>Diaporthaceae</taxon>
        <taxon>Diaporthe</taxon>
    </lineage>
</organism>
<comment type="subcellular location">
    <subcellularLocation>
        <location evidence="1">Membrane</location>
        <topology evidence="1">Multi-pass membrane protein</topology>
    </subcellularLocation>
</comment>
<evidence type="ECO:0000313" key="10">
    <source>
        <dbReference type="Proteomes" id="UP001265746"/>
    </source>
</evidence>
<keyword evidence="2 7" id="KW-0812">Transmembrane</keyword>
<dbReference type="PANTHER" id="PTHR33048">
    <property type="entry name" value="PTH11-LIKE INTEGRAL MEMBRANE PROTEIN (AFU_ORTHOLOGUE AFUA_5G11245)"/>
    <property type="match status" value="1"/>
</dbReference>
<dbReference type="InterPro" id="IPR052337">
    <property type="entry name" value="SAT4-like"/>
</dbReference>
<feature type="domain" description="Rhodopsin" evidence="8">
    <location>
        <begin position="39"/>
        <end position="253"/>
    </location>
</feature>
<protein>
    <recommendedName>
        <fullName evidence="8">Rhodopsin domain-containing protein</fullName>
    </recommendedName>
</protein>
<feature type="transmembrane region" description="Helical" evidence="7">
    <location>
        <begin position="189"/>
        <end position="209"/>
    </location>
</feature>
<accession>A0AAD9W714</accession>
<dbReference type="Pfam" id="PF20684">
    <property type="entry name" value="Fung_rhodopsin"/>
    <property type="match status" value="1"/>
</dbReference>
<dbReference type="AlphaFoldDB" id="A0AAD9W714"/>
<feature type="transmembrane region" description="Helical" evidence="7">
    <location>
        <begin position="113"/>
        <end position="134"/>
    </location>
</feature>
<evidence type="ECO:0000313" key="9">
    <source>
        <dbReference type="EMBL" id="KAK2613365.1"/>
    </source>
</evidence>
<name>A0AAD9W714_PHOAM</name>
<reference evidence="9" key="1">
    <citation type="submission" date="2023-06" db="EMBL/GenBank/DDBJ databases">
        <authorList>
            <person name="Noh H."/>
        </authorList>
    </citation>
    <scope>NUCLEOTIDE SEQUENCE</scope>
    <source>
        <strain evidence="9">DUCC20226</strain>
    </source>
</reference>
<dbReference type="Proteomes" id="UP001265746">
    <property type="component" value="Unassembled WGS sequence"/>
</dbReference>
<feature type="region of interest" description="Disordered" evidence="6">
    <location>
        <begin position="481"/>
        <end position="501"/>
    </location>
</feature>
<keyword evidence="10" id="KW-1185">Reference proteome</keyword>
<comment type="similarity">
    <text evidence="5">Belongs to the SAT4 family.</text>
</comment>
<evidence type="ECO:0000256" key="5">
    <source>
        <dbReference type="ARBA" id="ARBA00038359"/>
    </source>
</evidence>
<keyword evidence="4 7" id="KW-0472">Membrane</keyword>
<evidence type="ECO:0000256" key="3">
    <source>
        <dbReference type="ARBA" id="ARBA00022989"/>
    </source>
</evidence>
<evidence type="ECO:0000256" key="4">
    <source>
        <dbReference type="ARBA" id="ARBA00023136"/>
    </source>
</evidence>
<feature type="compositionally biased region" description="Basic and acidic residues" evidence="6">
    <location>
        <begin position="489"/>
        <end position="501"/>
    </location>
</feature>
<feature type="region of interest" description="Disordered" evidence="6">
    <location>
        <begin position="349"/>
        <end position="378"/>
    </location>
</feature>
<evidence type="ECO:0000256" key="7">
    <source>
        <dbReference type="SAM" id="Phobius"/>
    </source>
</evidence>
<feature type="transmembrane region" description="Helical" evidence="7">
    <location>
        <begin position="78"/>
        <end position="101"/>
    </location>
</feature>
<dbReference type="EMBL" id="JAUJFL010000001">
    <property type="protein sequence ID" value="KAK2613365.1"/>
    <property type="molecule type" value="Genomic_DNA"/>
</dbReference>
<evidence type="ECO:0000259" key="8">
    <source>
        <dbReference type="Pfam" id="PF20684"/>
    </source>
</evidence>
<dbReference type="GO" id="GO:0016020">
    <property type="term" value="C:membrane"/>
    <property type="evidence" value="ECO:0007669"/>
    <property type="project" value="UniProtKB-SubCell"/>
</dbReference>
<comment type="caution">
    <text evidence="9">The sequence shown here is derived from an EMBL/GenBank/DDBJ whole genome shotgun (WGS) entry which is preliminary data.</text>
</comment>
<evidence type="ECO:0000256" key="1">
    <source>
        <dbReference type="ARBA" id="ARBA00004141"/>
    </source>
</evidence>
<feature type="transmembrane region" description="Helical" evidence="7">
    <location>
        <begin position="229"/>
        <end position="248"/>
    </location>
</feature>